<feature type="compositionally biased region" description="Low complexity" evidence="1">
    <location>
        <begin position="352"/>
        <end position="364"/>
    </location>
</feature>
<evidence type="ECO:0000256" key="2">
    <source>
        <dbReference type="SAM" id="Phobius"/>
    </source>
</evidence>
<feature type="compositionally biased region" description="Basic and acidic residues" evidence="1">
    <location>
        <begin position="140"/>
        <end position="150"/>
    </location>
</feature>
<sequence>MSHERRHPKHFKRQGGPDPTAIPTLASVSGVITVGTDANGPLTFDNNAPTLPPGRQPLASNTLTIIGSTVTPGSLPEPTTSDTAEPGAEAASATKSQIPIGTVVAACVGAFIGAVIIVSAFLWWMKRSSPSRSRSANARSKQEQRRDRGRSWNKLGEDEDRWDGGGVARGGHAKVEMTETQRAADEKNFGMFKKTNSMRTTRTARALEEHGIDLPPFEFSQYHPTLAEELSLEHPEKPFAARQNSVGSWDRDTVGDDSFLSLRSVRVDSGTMSPTLAKVTPMATANGLTIHKWESAEVIHMEADTSSSSNPFADVDEERSTGGSNPFFGARDIPRGRRSRSNSRGSRHSRNTSRASRASRPASRVRPDSETNPFGDAGFPAGIPPFKPQHIPSDSVTSTGSNPYATEQAMKNLIAALNLSPEEVQERLRVASMQPSIGSRYSSISGMSATVDDDDAATVTGYPPPHNRL</sequence>
<feature type="compositionally biased region" description="Basic residues" evidence="1">
    <location>
        <begin position="336"/>
        <end position="351"/>
    </location>
</feature>
<evidence type="ECO:0000313" key="3">
    <source>
        <dbReference type="EMBL" id="KAH8099946.1"/>
    </source>
</evidence>
<feature type="transmembrane region" description="Helical" evidence="2">
    <location>
        <begin position="103"/>
        <end position="125"/>
    </location>
</feature>
<feature type="compositionally biased region" description="Basic residues" evidence="1">
    <location>
        <begin position="1"/>
        <end position="13"/>
    </location>
</feature>
<evidence type="ECO:0000256" key="1">
    <source>
        <dbReference type="SAM" id="MobiDB-lite"/>
    </source>
</evidence>
<reference evidence="3" key="1">
    <citation type="journal article" date="2021" name="New Phytol.">
        <title>Evolutionary innovations through gain and loss of genes in the ectomycorrhizal Boletales.</title>
        <authorList>
            <person name="Wu G."/>
            <person name="Miyauchi S."/>
            <person name="Morin E."/>
            <person name="Kuo A."/>
            <person name="Drula E."/>
            <person name="Varga T."/>
            <person name="Kohler A."/>
            <person name="Feng B."/>
            <person name="Cao Y."/>
            <person name="Lipzen A."/>
            <person name="Daum C."/>
            <person name="Hundley H."/>
            <person name="Pangilinan J."/>
            <person name="Johnson J."/>
            <person name="Barry K."/>
            <person name="LaButti K."/>
            <person name="Ng V."/>
            <person name="Ahrendt S."/>
            <person name="Min B."/>
            <person name="Choi I.G."/>
            <person name="Park H."/>
            <person name="Plett J.M."/>
            <person name="Magnuson J."/>
            <person name="Spatafora J.W."/>
            <person name="Nagy L.G."/>
            <person name="Henrissat B."/>
            <person name="Grigoriev I.V."/>
            <person name="Yang Z.L."/>
            <person name="Xu J."/>
            <person name="Martin F.M."/>
        </authorList>
    </citation>
    <scope>NUCLEOTIDE SEQUENCE</scope>
    <source>
        <strain evidence="3">KKN 215</strain>
    </source>
</reference>
<feature type="compositionally biased region" description="Polar residues" evidence="1">
    <location>
        <begin position="434"/>
        <end position="448"/>
    </location>
</feature>
<gene>
    <name evidence="3" type="ORF">BXZ70DRAFT_1024635</name>
</gene>
<keyword evidence="2" id="KW-0812">Transmembrane</keyword>
<comment type="caution">
    <text evidence="3">The sequence shown here is derived from an EMBL/GenBank/DDBJ whole genome shotgun (WGS) entry which is preliminary data.</text>
</comment>
<feature type="region of interest" description="Disordered" evidence="1">
    <location>
        <begin position="132"/>
        <end position="171"/>
    </location>
</feature>
<dbReference type="EMBL" id="JAEVFJ010000017">
    <property type="protein sequence ID" value="KAH8099946.1"/>
    <property type="molecule type" value="Genomic_DNA"/>
</dbReference>
<feature type="compositionally biased region" description="Polar residues" evidence="1">
    <location>
        <begin position="67"/>
        <end position="83"/>
    </location>
</feature>
<dbReference type="OrthoDB" id="2670057at2759"/>
<accession>A0A8K0UM90</accession>
<feature type="region of interest" description="Disordered" evidence="1">
    <location>
        <begin position="1"/>
        <end position="22"/>
    </location>
</feature>
<feature type="region of interest" description="Disordered" evidence="1">
    <location>
        <begin position="67"/>
        <end position="95"/>
    </location>
</feature>
<keyword evidence="4" id="KW-1185">Reference proteome</keyword>
<keyword evidence="2" id="KW-1133">Transmembrane helix</keyword>
<feature type="compositionally biased region" description="Polar residues" evidence="1">
    <location>
        <begin position="392"/>
        <end position="403"/>
    </location>
</feature>
<dbReference type="AlphaFoldDB" id="A0A8K0UM90"/>
<name>A0A8K0UM90_9AGAR</name>
<feature type="region of interest" description="Disordered" evidence="1">
    <location>
        <begin position="434"/>
        <end position="469"/>
    </location>
</feature>
<proteinExistence type="predicted"/>
<keyword evidence="2" id="KW-0472">Membrane</keyword>
<evidence type="ECO:0000313" key="4">
    <source>
        <dbReference type="Proteomes" id="UP000813824"/>
    </source>
</evidence>
<protein>
    <submittedName>
        <fullName evidence="3">Uncharacterized protein</fullName>
    </submittedName>
</protein>
<dbReference type="Proteomes" id="UP000813824">
    <property type="component" value="Unassembled WGS sequence"/>
</dbReference>
<feature type="region of interest" description="Disordered" evidence="1">
    <location>
        <begin position="303"/>
        <end position="403"/>
    </location>
</feature>
<organism evidence="3 4">
    <name type="scientific">Cristinia sonorae</name>
    <dbReference type="NCBI Taxonomy" id="1940300"/>
    <lineage>
        <taxon>Eukaryota</taxon>
        <taxon>Fungi</taxon>
        <taxon>Dikarya</taxon>
        <taxon>Basidiomycota</taxon>
        <taxon>Agaricomycotina</taxon>
        <taxon>Agaricomycetes</taxon>
        <taxon>Agaricomycetidae</taxon>
        <taxon>Agaricales</taxon>
        <taxon>Pleurotineae</taxon>
        <taxon>Stephanosporaceae</taxon>
        <taxon>Cristinia</taxon>
    </lineage>
</organism>